<evidence type="ECO:0000256" key="1">
    <source>
        <dbReference type="ARBA" id="ARBA00000085"/>
    </source>
</evidence>
<evidence type="ECO:0000256" key="4">
    <source>
        <dbReference type="ARBA" id="ARBA00022553"/>
    </source>
</evidence>
<accession>A0A1I6EDW8</accession>
<dbReference type="GO" id="GO:0016020">
    <property type="term" value="C:membrane"/>
    <property type="evidence" value="ECO:0007669"/>
    <property type="project" value="UniProtKB-SubCell"/>
</dbReference>
<keyword evidence="6 11" id="KW-0812">Transmembrane</keyword>
<feature type="domain" description="Histidine kinase" evidence="13">
    <location>
        <begin position="450"/>
        <end position="661"/>
    </location>
</feature>
<feature type="coiled-coil region" evidence="10">
    <location>
        <begin position="420"/>
        <end position="447"/>
    </location>
</feature>
<feature type="transmembrane region" description="Helical" evidence="11">
    <location>
        <begin position="290"/>
        <end position="311"/>
    </location>
</feature>
<evidence type="ECO:0000256" key="7">
    <source>
        <dbReference type="ARBA" id="ARBA00022777"/>
    </source>
</evidence>
<dbReference type="PROSITE" id="PS50109">
    <property type="entry name" value="HIS_KIN"/>
    <property type="match status" value="1"/>
</dbReference>
<organism evidence="14 15">
    <name type="scientific">Poseidonocella sedimentorum</name>
    <dbReference type="NCBI Taxonomy" id="871652"/>
    <lineage>
        <taxon>Bacteria</taxon>
        <taxon>Pseudomonadati</taxon>
        <taxon>Pseudomonadota</taxon>
        <taxon>Alphaproteobacteria</taxon>
        <taxon>Rhodobacterales</taxon>
        <taxon>Roseobacteraceae</taxon>
        <taxon>Poseidonocella</taxon>
    </lineage>
</organism>
<dbReference type="SMART" id="SM00387">
    <property type="entry name" value="HATPase_c"/>
    <property type="match status" value="1"/>
</dbReference>
<evidence type="ECO:0000256" key="12">
    <source>
        <dbReference type="SAM" id="SignalP"/>
    </source>
</evidence>
<comment type="subcellular location">
    <subcellularLocation>
        <location evidence="2">Membrane</location>
    </subcellularLocation>
</comment>
<keyword evidence="12" id="KW-0732">Signal</keyword>
<dbReference type="InterPro" id="IPR004358">
    <property type="entry name" value="Sig_transdc_His_kin-like_C"/>
</dbReference>
<keyword evidence="4" id="KW-0597">Phosphoprotein</keyword>
<reference evidence="14 15" key="1">
    <citation type="submission" date="2016-10" db="EMBL/GenBank/DDBJ databases">
        <authorList>
            <person name="de Groot N.N."/>
        </authorList>
    </citation>
    <scope>NUCLEOTIDE SEQUENCE [LARGE SCALE GENOMIC DNA]</scope>
    <source>
        <strain evidence="15">KMM 9023,NRIC 0796,JCM 17311,KCTC 23692</strain>
    </source>
</reference>
<evidence type="ECO:0000256" key="8">
    <source>
        <dbReference type="ARBA" id="ARBA00022989"/>
    </source>
</evidence>
<dbReference type="Gene3D" id="2.60.40.2380">
    <property type="match status" value="1"/>
</dbReference>
<keyword evidence="5" id="KW-0808">Transferase</keyword>
<evidence type="ECO:0000313" key="15">
    <source>
        <dbReference type="Proteomes" id="UP000199302"/>
    </source>
</evidence>
<evidence type="ECO:0000256" key="11">
    <source>
        <dbReference type="SAM" id="Phobius"/>
    </source>
</evidence>
<keyword evidence="9 11" id="KW-0472">Membrane</keyword>
<dbReference type="InterPro" id="IPR011623">
    <property type="entry name" value="7TMR_DISM_rcpt_extracell_dom1"/>
</dbReference>
<evidence type="ECO:0000259" key="13">
    <source>
        <dbReference type="PROSITE" id="PS50109"/>
    </source>
</evidence>
<keyword evidence="15" id="KW-1185">Reference proteome</keyword>
<evidence type="ECO:0000256" key="6">
    <source>
        <dbReference type="ARBA" id="ARBA00022692"/>
    </source>
</evidence>
<dbReference type="InterPro" id="IPR003594">
    <property type="entry name" value="HATPase_dom"/>
</dbReference>
<dbReference type="GO" id="GO:0004673">
    <property type="term" value="F:protein histidine kinase activity"/>
    <property type="evidence" value="ECO:0007669"/>
    <property type="project" value="UniProtKB-EC"/>
</dbReference>
<gene>
    <name evidence="14" type="ORF">SAMN04515673_11039</name>
</gene>
<feature type="signal peptide" evidence="12">
    <location>
        <begin position="1"/>
        <end position="24"/>
    </location>
</feature>
<sequence length="661" mass="71560">MARLCLLLLSGLLWAHLLGQPVAAQENSRGAAENRLVLTGQTLSWREIAPHVRALRDPGRGLDLAGARAAPAFAPLEGESADFGYTRDVIWLRLGLVNGRETTEWRLAFRENFLQLFEVWLVQEGGAVTQLEALDDRAPFRARAVAYPELVAAFSLAPGAGGEVFVRYWSGGSSELSWSLMTEAAFADWAARKTAKNFIYYGMLLLLMTGALVAFVFTGQRVFGAYSLYALFGLLFIMHADGNTFRYLWPEGPRFNGFASVLLGAGMIISGANFARIFLQTRRYHPRVDVVLMGLVAGALGLVLSTVVVDAQPVKKLLVILSFAATLAFTGAGLVAARTRFREVRFYVIAWTGAVLSSGIMTMRHWFGIEISEELQFDSIRIVLVVDAALMGLAIVDRFNQLKQTRQEALERSLRQARKSIELSRRMEDLERQVSLAERLSQAQRRSMTETVHDLRQPLNALRLNIRNAAERTEDPAVAAEAERTVAYLEELVATELTRALEAGDEGAPETPTDRAAPAAELTPVGDVLVSVQDMFASDATEKGLRLSMVPSGLAAPVPPLALMRMLSNLVANAIRATEAGGVLIGVRHAGGARIEVHDTGPGLDPVRFAAARAGAAASAAPPGEGTGLGLAIVADLAARHGLRFTHSPRPGGGTCLQLWL</sequence>
<dbReference type="InterPro" id="IPR050428">
    <property type="entry name" value="TCS_sensor_his_kinase"/>
</dbReference>
<keyword evidence="8 11" id="KW-1133">Transmembrane helix</keyword>
<dbReference type="EMBL" id="FOYI01000010">
    <property type="protein sequence ID" value="SFR15721.1"/>
    <property type="molecule type" value="Genomic_DNA"/>
</dbReference>
<protein>
    <recommendedName>
        <fullName evidence="3">histidine kinase</fullName>
        <ecNumber evidence="3">2.7.13.3</ecNumber>
    </recommendedName>
</protein>
<feature type="transmembrane region" description="Helical" evidence="11">
    <location>
        <begin position="344"/>
        <end position="367"/>
    </location>
</feature>
<evidence type="ECO:0000256" key="9">
    <source>
        <dbReference type="ARBA" id="ARBA00023136"/>
    </source>
</evidence>
<dbReference type="Pfam" id="PF07695">
    <property type="entry name" value="7TMR-DISM_7TM"/>
    <property type="match status" value="1"/>
</dbReference>
<evidence type="ECO:0000256" key="3">
    <source>
        <dbReference type="ARBA" id="ARBA00012438"/>
    </source>
</evidence>
<feature type="chain" id="PRO_5011476597" description="histidine kinase" evidence="12">
    <location>
        <begin position="25"/>
        <end position="661"/>
    </location>
</feature>
<dbReference type="Pfam" id="PF02518">
    <property type="entry name" value="HATPase_c"/>
    <property type="match status" value="1"/>
</dbReference>
<dbReference type="InterPro" id="IPR036890">
    <property type="entry name" value="HATPase_C_sf"/>
</dbReference>
<dbReference type="SUPFAM" id="SSF55874">
    <property type="entry name" value="ATPase domain of HSP90 chaperone/DNA topoisomerase II/histidine kinase"/>
    <property type="match status" value="1"/>
</dbReference>
<feature type="transmembrane region" description="Helical" evidence="11">
    <location>
        <begin position="229"/>
        <end position="249"/>
    </location>
</feature>
<dbReference type="PANTHER" id="PTHR45436:SF5">
    <property type="entry name" value="SENSOR HISTIDINE KINASE TRCS"/>
    <property type="match status" value="1"/>
</dbReference>
<evidence type="ECO:0000256" key="2">
    <source>
        <dbReference type="ARBA" id="ARBA00004370"/>
    </source>
</evidence>
<dbReference type="STRING" id="871652.SAMN04515673_11039"/>
<dbReference type="PANTHER" id="PTHR45436">
    <property type="entry name" value="SENSOR HISTIDINE KINASE YKOH"/>
    <property type="match status" value="1"/>
</dbReference>
<dbReference type="EC" id="2.7.13.3" evidence="3"/>
<dbReference type="Proteomes" id="UP000199302">
    <property type="component" value="Unassembled WGS sequence"/>
</dbReference>
<keyword evidence="10" id="KW-0175">Coiled coil</keyword>
<evidence type="ECO:0000256" key="5">
    <source>
        <dbReference type="ARBA" id="ARBA00022679"/>
    </source>
</evidence>
<keyword evidence="7 14" id="KW-0418">Kinase</keyword>
<dbReference type="InterPro" id="IPR005467">
    <property type="entry name" value="His_kinase_dom"/>
</dbReference>
<dbReference type="PRINTS" id="PR00344">
    <property type="entry name" value="BCTRLSENSOR"/>
</dbReference>
<evidence type="ECO:0000313" key="14">
    <source>
        <dbReference type="EMBL" id="SFR15721.1"/>
    </source>
</evidence>
<feature type="transmembrane region" description="Helical" evidence="11">
    <location>
        <begin position="198"/>
        <end position="217"/>
    </location>
</feature>
<proteinExistence type="predicted"/>
<dbReference type="Pfam" id="PF07696">
    <property type="entry name" value="7TMR-DISMED2"/>
    <property type="match status" value="1"/>
</dbReference>
<dbReference type="AlphaFoldDB" id="A0A1I6EDW8"/>
<feature type="transmembrane region" description="Helical" evidence="11">
    <location>
        <begin position="255"/>
        <end position="278"/>
    </location>
</feature>
<dbReference type="InterPro" id="IPR011622">
    <property type="entry name" value="7TMR_DISM_rcpt_extracell_dom2"/>
</dbReference>
<comment type="catalytic activity">
    <reaction evidence="1">
        <text>ATP + protein L-histidine = ADP + protein N-phospho-L-histidine.</text>
        <dbReference type="EC" id="2.7.13.3"/>
    </reaction>
</comment>
<evidence type="ECO:0000256" key="10">
    <source>
        <dbReference type="SAM" id="Coils"/>
    </source>
</evidence>
<feature type="transmembrane region" description="Helical" evidence="11">
    <location>
        <begin position="317"/>
        <end position="337"/>
    </location>
</feature>
<dbReference type="Gene3D" id="3.30.565.10">
    <property type="entry name" value="Histidine kinase-like ATPase, C-terminal domain"/>
    <property type="match status" value="1"/>
</dbReference>
<name>A0A1I6EDW8_9RHOB</name>